<comment type="caution">
    <text evidence="1">The sequence shown here is derived from an EMBL/GenBank/DDBJ whole genome shotgun (WGS) entry which is preliminary data.</text>
</comment>
<protein>
    <submittedName>
        <fullName evidence="1">Uncharacterized protein</fullName>
    </submittedName>
</protein>
<gene>
    <name evidence="1" type="ORF">LCGC14_2138040</name>
</gene>
<proteinExistence type="predicted"/>
<reference evidence="1" key="1">
    <citation type="journal article" date="2015" name="Nature">
        <title>Complex archaea that bridge the gap between prokaryotes and eukaryotes.</title>
        <authorList>
            <person name="Spang A."/>
            <person name="Saw J.H."/>
            <person name="Jorgensen S.L."/>
            <person name="Zaremba-Niedzwiedzka K."/>
            <person name="Martijn J."/>
            <person name="Lind A.E."/>
            <person name="van Eijk R."/>
            <person name="Schleper C."/>
            <person name="Guy L."/>
            <person name="Ettema T.J."/>
        </authorList>
    </citation>
    <scope>NUCLEOTIDE SEQUENCE</scope>
</reference>
<sequence length="52" mass="6089">MPDKKFTLKDSDRMIKDIIDSFFQEENVTHDLEELGQVQLEAPTQEIPPIEE</sequence>
<dbReference type="EMBL" id="LAZR01026974">
    <property type="protein sequence ID" value="KKL67132.1"/>
    <property type="molecule type" value="Genomic_DNA"/>
</dbReference>
<evidence type="ECO:0000313" key="1">
    <source>
        <dbReference type="EMBL" id="KKL67132.1"/>
    </source>
</evidence>
<name>A0A0F9GVH3_9ZZZZ</name>
<accession>A0A0F9GVH3</accession>
<dbReference type="AlphaFoldDB" id="A0A0F9GVH3"/>
<organism evidence="1">
    <name type="scientific">marine sediment metagenome</name>
    <dbReference type="NCBI Taxonomy" id="412755"/>
    <lineage>
        <taxon>unclassified sequences</taxon>
        <taxon>metagenomes</taxon>
        <taxon>ecological metagenomes</taxon>
    </lineage>
</organism>